<accession>U1N6X7</accession>
<reference evidence="1 2" key="1">
    <citation type="journal article" date="2013" name="PLoS ONE">
        <title>Assembly-driven community genomics of a hypersaline microbial ecosystem.</title>
        <authorList>
            <person name="Podell S."/>
            <person name="Ugalde J.A."/>
            <person name="Narasingarao P."/>
            <person name="Banfield J.F."/>
            <person name="Heidelberg K.B."/>
            <person name="Allen E.E."/>
        </authorList>
    </citation>
    <scope>NUCLEOTIDE SEQUENCE [LARGE SCALE GENOMIC DNA]</scope>
    <source>
        <strain evidence="2">J07HQW1</strain>
    </source>
</reference>
<dbReference type="EMBL" id="KE356560">
    <property type="protein sequence ID" value="ERG92405.1"/>
    <property type="molecule type" value="Genomic_DNA"/>
</dbReference>
<protein>
    <submittedName>
        <fullName evidence="1">Uncharacterized protein</fullName>
    </submittedName>
</protein>
<organism evidence="1 2">
    <name type="scientific">Haloquadratum walsbyi J07HQW1</name>
    <dbReference type="NCBI Taxonomy" id="1238424"/>
    <lineage>
        <taxon>Archaea</taxon>
        <taxon>Methanobacteriati</taxon>
        <taxon>Methanobacteriota</taxon>
        <taxon>Stenosarchaea group</taxon>
        <taxon>Halobacteria</taxon>
        <taxon>Halobacteriales</taxon>
        <taxon>Haloferacaceae</taxon>
        <taxon>Haloquadratum</taxon>
    </lineage>
</organism>
<evidence type="ECO:0000313" key="2">
    <source>
        <dbReference type="Proteomes" id="UP000030649"/>
    </source>
</evidence>
<proteinExistence type="predicted"/>
<sequence length="88" mass="9055">MVRIHVGFTDCRGESEVGVLVPGSATSQPPGLLSSVVFGLPTLVFALGSPAEFNGLGITFCAGFKQSGTASATATASIHETERNRPFT</sequence>
<name>U1N6X7_9EURY</name>
<evidence type="ECO:0000313" key="1">
    <source>
        <dbReference type="EMBL" id="ERG92405.1"/>
    </source>
</evidence>
<gene>
    <name evidence="1" type="ORF">J07HQW1_02448</name>
</gene>
<dbReference type="Proteomes" id="UP000030649">
    <property type="component" value="Unassembled WGS sequence"/>
</dbReference>
<dbReference type="AlphaFoldDB" id="U1N6X7"/>
<dbReference type="HOGENOM" id="CLU_2461716_0_0_2"/>